<comment type="similarity">
    <text evidence="2">Belongs to the plant self-incompatibility (S1) protein family.</text>
</comment>
<protein>
    <recommendedName>
        <fullName evidence="9">S-protein homolog</fullName>
    </recommendedName>
</protein>
<keyword evidence="6" id="KW-1133">Transmembrane helix</keyword>
<evidence type="ECO:0000313" key="7">
    <source>
        <dbReference type="EMBL" id="WMV47142.1"/>
    </source>
</evidence>
<keyword evidence="6" id="KW-0812">Transmembrane</keyword>
<dbReference type="InterPro" id="IPR010264">
    <property type="entry name" value="Self-incomp_S1"/>
</dbReference>
<sequence>MMIWDIKLLTQMKNLVFTLVYKFSIVHYFSVIFIGIIKTLTFDVFNKHIIKHCKGTDGDIECHWKVQEDGFYFASCRTDEYVKKYDW</sequence>
<evidence type="ECO:0000256" key="4">
    <source>
        <dbReference type="ARBA" id="ARBA00022525"/>
    </source>
</evidence>
<evidence type="ECO:0000313" key="8">
    <source>
        <dbReference type="Proteomes" id="UP001234989"/>
    </source>
</evidence>
<evidence type="ECO:0000256" key="3">
    <source>
        <dbReference type="ARBA" id="ARBA00022471"/>
    </source>
</evidence>
<keyword evidence="4" id="KW-0964">Secreted</keyword>
<dbReference type="Proteomes" id="UP001234989">
    <property type="component" value="Chromosome 9"/>
</dbReference>
<evidence type="ECO:0000256" key="6">
    <source>
        <dbReference type="SAM" id="Phobius"/>
    </source>
</evidence>
<keyword evidence="3" id="KW-0713">Self-incompatibility</keyword>
<proteinExistence type="inferred from homology"/>
<keyword evidence="5" id="KW-0732">Signal</keyword>
<dbReference type="GO" id="GO:0005576">
    <property type="term" value="C:extracellular region"/>
    <property type="evidence" value="ECO:0007669"/>
    <property type="project" value="UniProtKB-SubCell"/>
</dbReference>
<evidence type="ECO:0000256" key="1">
    <source>
        <dbReference type="ARBA" id="ARBA00004613"/>
    </source>
</evidence>
<dbReference type="AlphaFoldDB" id="A0AAF0UJE9"/>
<organism evidence="7 8">
    <name type="scientific">Solanum verrucosum</name>
    <dbReference type="NCBI Taxonomy" id="315347"/>
    <lineage>
        <taxon>Eukaryota</taxon>
        <taxon>Viridiplantae</taxon>
        <taxon>Streptophyta</taxon>
        <taxon>Embryophyta</taxon>
        <taxon>Tracheophyta</taxon>
        <taxon>Spermatophyta</taxon>
        <taxon>Magnoliopsida</taxon>
        <taxon>eudicotyledons</taxon>
        <taxon>Gunneridae</taxon>
        <taxon>Pentapetalae</taxon>
        <taxon>asterids</taxon>
        <taxon>lamiids</taxon>
        <taxon>Solanales</taxon>
        <taxon>Solanaceae</taxon>
        <taxon>Solanoideae</taxon>
        <taxon>Solaneae</taxon>
        <taxon>Solanum</taxon>
    </lineage>
</organism>
<keyword evidence="8" id="KW-1185">Reference proteome</keyword>
<accession>A0AAF0UJE9</accession>
<evidence type="ECO:0008006" key="9">
    <source>
        <dbReference type="Google" id="ProtNLM"/>
    </source>
</evidence>
<reference evidence="7" key="1">
    <citation type="submission" date="2023-08" db="EMBL/GenBank/DDBJ databases">
        <title>A de novo genome assembly of Solanum verrucosum Schlechtendal, a Mexican diploid species geographically isolated from the other diploid A-genome species in potato relatives.</title>
        <authorList>
            <person name="Hosaka K."/>
        </authorList>
    </citation>
    <scope>NUCLEOTIDE SEQUENCE</scope>
    <source>
        <tissue evidence="7">Young leaves</tissue>
    </source>
</reference>
<dbReference type="Pfam" id="PF05938">
    <property type="entry name" value="Self-incomp_S1"/>
    <property type="match status" value="1"/>
</dbReference>
<evidence type="ECO:0000256" key="2">
    <source>
        <dbReference type="ARBA" id="ARBA00005581"/>
    </source>
</evidence>
<evidence type="ECO:0000256" key="5">
    <source>
        <dbReference type="ARBA" id="ARBA00022729"/>
    </source>
</evidence>
<gene>
    <name evidence="7" type="ORF">MTR67_040527</name>
</gene>
<name>A0AAF0UJE9_SOLVR</name>
<comment type="subcellular location">
    <subcellularLocation>
        <location evidence="1">Secreted</location>
    </subcellularLocation>
</comment>
<dbReference type="EMBL" id="CP133620">
    <property type="protein sequence ID" value="WMV47142.1"/>
    <property type="molecule type" value="Genomic_DNA"/>
</dbReference>
<keyword evidence="6" id="KW-0472">Membrane</keyword>
<feature type="transmembrane region" description="Helical" evidence="6">
    <location>
        <begin position="20"/>
        <end position="41"/>
    </location>
</feature>
<dbReference type="GO" id="GO:0060320">
    <property type="term" value="P:rejection of self pollen"/>
    <property type="evidence" value="ECO:0007669"/>
    <property type="project" value="UniProtKB-KW"/>
</dbReference>